<feature type="region of interest" description="Disordered" evidence="1">
    <location>
        <begin position="77"/>
        <end position="99"/>
    </location>
</feature>
<feature type="compositionally biased region" description="Polar residues" evidence="1">
    <location>
        <begin position="18"/>
        <end position="29"/>
    </location>
</feature>
<accession>A0A382HUF9</accession>
<sequence>PTGRCAASVATPGAMRRQSWTGNARSAAQSTPGRRSPSTTTGTTPVGSLPGTRSLPVVGVSTLGRSRWFWWSPNRSIPTMTKPSMASWRRSTGRSSMPV</sequence>
<feature type="compositionally biased region" description="Low complexity" evidence="1">
    <location>
        <begin position="30"/>
        <end position="52"/>
    </location>
</feature>
<protein>
    <submittedName>
        <fullName evidence="2">Uncharacterized protein</fullName>
    </submittedName>
</protein>
<proteinExistence type="predicted"/>
<evidence type="ECO:0000313" key="2">
    <source>
        <dbReference type="EMBL" id="SVB90930.1"/>
    </source>
</evidence>
<name>A0A382HUF9_9ZZZZ</name>
<gene>
    <name evidence="2" type="ORF">METZ01_LOCUS243784</name>
</gene>
<dbReference type="EMBL" id="UINC01063368">
    <property type="protein sequence ID" value="SVB90930.1"/>
    <property type="molecule type" value="Genomic_DNA"/>
</dbReference>
<feature type="non-terminal residue" evidence="2">
    <location>
        <position position="99"/>
    </location>
</feature>
<feature type="non-terminal residue" evidence="2">
    <location>
        <position position="1"/>
    </location>
</feature>
<reference evidence="2" key="1">
    <citation type="submission" date="2018-05" db="EMBL/GenBank/DDBJ databases">
        <authorList>
            <person name="Lanie J.A."/>
            <person name="Ng W.-L."/>
            <person name="Kazmierczak K.M."/>
            <person name="Andrzejewski T.M."/>
            <person name="Davidsen T.M."/>
            <person name="Wayne K.J."/>
            <person name="Tettelin H."/>
            <person name="Glass J.I."/>
            <person name="Rusch D."/>
            <person name="Podicherti R."/>
            <person name="Tsui H.-C.T."/>
            <person name="Winkler M.E."/>
        </authorList>
    </citation>
    <scope>NUCLEOTIDE SEQUENCE</scope>
</reference>
<feature type="region of interest" description="Disordered" evidence="1">
    <location>
        <begin position="1"/>
        <end position="55"/>
    </location>
</feature>
<evidence type="ECO:0000256" key="1">
    <source>
        <dbReference type="SAM" id="MobiDB-lite"/>
    </source>
</evidence>
<dbReference type="AlphaFoldDB" id="A0A382HUF9"/>
<organism evidence="2">
    <name type="scientific">marine metagenome</name>
    <dbReference type="NCBI Taxonomy" id="408172"/>
    <lineage>
        <taxon>unclassified sequences</taxon>
        <taxon>metagenomes</taxon>
        <taxon>ecological metagenomes</taxon>
    </lineage>
</organism>